<protein>
    <submittedName>
        <fullName evidence="2">Uncharacterized protein</fullName>
    </submittedName>
</protein>
<dbReference type="Proteomes" id="UP001552299">
    <property type="component" value="Unassembled WGS sequence"/>
</dbReference>
<evidence type="ECO:0000256" key="1">
    <source>
        <dbReference type="SAM" id="MobiDB-lite"/>
    </source>
</evidence>
<name>A0ABD0UV95_DENTH</name>
<keyword evidence="3" id="KW-1185">Reference proteome</keyword>
<comment type="caution">
    <text evidence="2">The sequence shown here is derived from an EMBL/GenBank/DDBJ whole genome shotgun (WGS) entry which is preliminary data.</text>
</comment>
<organism evidence="2 3">
    <name type="scientific">Dendrobium thyrsiflorum</name>
    <name type="common">Pinecone-like raceme dendrobium</name>
    <name type="synonym">Orchid</name>
    <dbReference type="NCBI Taxonomy" id="117978"/>
    <lineage>
        <taxon>Eukaryota</taxon>
        <taxon>Viridiplantae</taxon>
        <taxon>Streptophyta</taxon>
        <taxon>Embryophyta</taxon>
        <taxon>Tracheophyta</taxon>
        <taxon>Spermatophyta</taxon>
        <taxon>Magnoliopsida</taxon>
        <taxon>Liliopsida</taxon>
        <taxon>Asparagales</taxon>
        <taxon>Orchidaceae</taxon>
        <taxon>Epidendroideae</taxon>
        <taxon>Malaxideae</taxon>
        <taxon>Dendrobiinae</taxon>
        <taxon>Dendrobium</taxon>
    </lineage>
</organism>
<feature type="compositionally biased region" description="Basic residues" evidence="1">
    <location>
        <begin position="32"/>
        <end position="46"/>
    </location>
</feature>
<dbReference type="AlphaFoldDB" id="A0ABD0UV95"/>
<accession>A0ABD0UV95</accession>
<gene>
    <name evidence="2" type="ORF">M5K25_014270</name>
</gene>
<dbReference type="EMBL" id="JANQDX010000011">
    <property type="protein sequence ID" value="KAL0916735.1"/>
    <property type="molecule type" value="Genomic_DNA"/>
</dbReference>
<feature type="region of interest" description="Disordered" evidence="1">
    <location>
        <begin position="25"/>
        <end position="70"/>
    </location>
</feature>
<reference evidence="2 3" key="1">
    <citation type="journal article" date="2024" name="Plant Biotechnol. J.">
        <title>Dendrobium thyrsiflorum genome and its molecular insights into genes involved in important horticultural traits.</title>
        <authorList>
            <person name="Chen B."/>
            <person name="Wang J.Y."/>
            <person name="Zheng P.J."/>
            <person name="Li K.L."/>
            <person name="Liang Y.M."/>
            <person name="Chen X.F."/>
            <person name="Zhang C."/>
            <person name="Zhao X."/>
            <person name="He X."/>
            <person name="Zhang G.Q."/>
            <person name="Liu Z.J."/>
            <person name="Xu Q."/>
        </authorList>
    </citation>
    <scope>NUCLEOTIDE SEQUENCE [LARGE SCALE GENOMIC DNA]</scope>
    <source>
        <strain evidence="2">GZMU011</strain>
    </source>
</reference>
<evidence type="ECO:0000313" key="2">
    <source>
        <dbReference type="EMBL" id="KAL0916735.1"/>
    </source>
</evidence>
<sequence>MLPVERPASVLLAFDGEIGVRSPHLDAFPGTRWRKRERKKPKKKRCTGGGEKKRSGEGANSEQVLLGRVL</sequence>
<evidence type="ECO:0000313" key="3">
    <source>
        <dbReference type="Proteomes" id="UP001552299"/>
    </source>
</evidence>
<proteinExistence type="predicted"/>